<feature type="signal peptide" evidence="1">
    <location>
        <begin position="1"/>
        <end position="28"/>
    </location>
</feature>
<name>A0A2U8QUB5_9FLAO</name>
<gene>
    <name evidence="2" type="ORF">DI487_07405</name>
</gene>
<keyword evidence="3" id="KW-1185">Reference proteome</keyword>
<dbReference type="PROSITE" id="PS51257">
    <property type="entry name" value="PROKAR_LIPOPROTEIN"/>
    <property type="match status" value="1"/>
</dbReference>
<evidence type="ECO:0000313" key="2">
    <source>
        <dbReference type="EMBL" id="AWM13703.1"/>
    </source>
</evidence>
<evidence type="ECO:0000313" key="3">
    <source>
        <dbReference type="Proteomes" id="UP000245429"/>
    </source>
</evidence>
<accession>A0A2U8QUB5</accession>
<feature type="chain" id="PRO_5016079940" description="Twin-arginine translocation signal domain-containing protein" evidence="1">
    <location>
        <begin position="29"/>
        <end position="70"/>
    </location>
</feature>
<reference evidence="2 3" key="1">
    <citation type="submission" date="2018-05" db="EMBL/GenBank/DDBJ databases">
        <title>Flavobacterium sp. MEBiC07310.</title>
        <authorList>
            <person name="Baek K."/>
        </authorList>
    </citation>
    <scope>NUCLEOTIDE SEQUENCE [LARGE SCALE GENOMIC DNA]</scope>
    <source>
        <strain evidence="2 3">MEBiC07310</strain>
    </source>
</reference>
<protein>
    <recommendedName>
        <fullName evidence="4">Twin-arginine translocation signal domain-containing protein</fullName>
    </recommendedName>
</protein>
<dbReference type="Proteomes" id="UP000245429">
    <property type="component" value="Chromosome"/>
</dbReference>
<dbReference type="EMBL" id="CP029463">
    <property type="protein sequence ID" value="AWM13703.1"/>
    <property type="molecule type" value="Genomic_DNA"/>
</dbReference>
<evidence type="ECO:0008006" key="4">
    <source>
        <dbReference type="Google" id="ProtNLM"/>
    </source>
</evidence>
<proteinExistence type="predicted"/>
<sequence length="70" mass="7810">MNRRNFLKNSGKVLLATSAIVITGNLIASCSSDDGDNFSNGYYDDGYYDDGYYDDGYYDDGYYDDGYYGG</sequence>
<organism evidence="2 3">
    <name type="scientific">Flavobacterium sediminis</name>
    <dbReference type="NCBI Taxonomy" id="2201181"/>
    <lineage>
        <taxon>Bacteria</taxon>
        <taxon>Pseudomonadati</taxon>
        <taxon>Bacteroidota</taxon>
        <taxon>Flavobacteriia</taxon>
        <taxon>Flavobacteriales</taxon>
        <taxon>Flavobacteriaceae</taxon>
        <taxon>Flavobacterium</taxon>
    </lineage>
</organism>
<evidence type="ECO:0000256" key="1">
    <source>
        <dbReference type="SAM" id="SignalP"/>
    </source>
</evidence>
<dbReference type="AlphaFoldDB" id="A0A2U8QUB5"/>
<dbReference type="KEGG" id="fse:DI487_07405"/>
<keyword evidence="1" id="KW-0732">Signal</keyword>
<dbReference type="RefSeq" id="WP_109569071.1">
    <property type="nucleotide sequence ID" value="NZ_CP029463.1"/>
</dbReference>